<dbReference type="Gene3D" id="3.30.559.10">
    <property type="entry name" value="Chloramphenicol acetyltransferase-like domain"/>
    <property type="match status" value="1"/>
</dbReference>
<dbReference type="Gene3D" id="3.30.70.3290">
    <property type="match status" value="1"/>
</dbReference>
<dbReference type="SUPFAM" id="SSF55048">
    <property type="entry name" value="Probable ACP-binding domain of malonyl-CoA ACP transacylase"/>
    <property type="match status" value="1"/>
</dbReference>
<organism evidence="13 14">
    <name type="scientific">Polytolypa hystricis (strain UAMH7299)</name>
    <dbReference type="NCBI Taxonomy" id="1447883"/>
    <lineage>
        <taxon>Eukaryota</taxon>
        <taxon>Fungi</taxon>
        <taxon>Dikarya</taxon>
        <taxon>Ascomycota</taxon>
        <taxon>Pezizomycotina</taxon>
        <taxon>Eurotiomycetes</taxon>
        <taxon>Eurotiomycetidae</taxon>
        <taxon>Onygenales</taxon>
        <taxon>Onygenales incertae sedis</taxon>
        <taxon>Polytolypa</taxon>
    </lineage>
</organism>
<evidence type="ECO:0000256" key="4">
    <source>
        <dbReference type="ARBA" id="ARBA00022679"/>
    </source>
</evidence>
<dbReference type="InterPro" id="IPR049551">
    <property type="entry name" value="PKS_DH_C"/>
</dbReference>
<sequence length="2835" mass="311880">MASPTPEPIAIVGMACRFPGGAESPEKLWELVYEGRQSWQDVPPNRYNWRAFHHPDPSAHGTHNARGGFFLDQDPAEFDASFFGIPAAEAAAVDPQQRLLLEVSYEALENAGMPVEGVRGSQTGVYVALVSRDYDRQIYKDPSQIPQYHLTGCGDATACGRISYTFDLKGPSLTLDTGCSGGMIAVNLACQSLRLGESSMALVAGSNLLLGPDMTIAMSALHMLNDNGRCYPFDSRGAGYGRAEGVAVLVLKRYSDAMRDGNSIRAIIRNSGGNQDGKTNGILLPSSQSQEQLAESLYRQAGISPYDVGYVEAHGTGTQAGDTAEIDSLKAVFDGDMRKSPLFMGSIKANIGHTESTSGLAGVIKAVLAIEKGVIPPLVELDDFKPHVRKSIDGSNIMIPRKPYPWPNKGPRLASVNSFGFGGSNAHIILQSAPTQDDHDFSRIQLPDMNSPSLYTNGAVIKNDCNGSHTNVPSEPRQASTLGNYQIGYLTPPKEEDGSKDHSITDEQRLFVISAKSKASLESTALNLRQWVTTHCSAAGSMQKLAKTLSARRSKFNWRSSFVASTSEGLISALGNPRTTKSVSNSSVVFLFTGQGAQYHGMGRELLRHSTAFSASMGRLNEILAELGASWDLVDELLCDESESRINTSEISQPATTAIQIALVDLLADQSIHPSAVLGHSSGEVAAAYAAGILTQREAMTIAYYKGFVASWRKETMQGNGAMIAVGLGEAEIIPYFQDIHSRYLSVACINSPTSVTVSGDEAAVVELKTLLDRDSVFNRLLKVDIAYHSHHMHTISKRFHEAISDVVGKAPQPAVRFFSSVAAAESSSKLGSSYWVQNLVSPVQFSGALERLVDAYRASGSPHLAFVEIGPHSALKGSVRQIMTGIQSPYSKWSHAATLVRGKNAVKAALEMIGSLFEQGVSVDIITEFSDKPGGPADADLLTSLPPYAWDHSNKYWHESRLSKEYRFRQHPPHDLLGLRLPGSSTLEPVFRHIISVDKLPWLQGHIIDGFALYPGSAFLCMAIEALRQVLQERGEKREIKTYIFHDISFSKALVIPPSPAVVEVMISLKPSISSKERLDMTWEEFRVTSVTADGAWNEHCRGLVRAELHPLASQHEQNHNLEQITHPSLAARRFESMRKNCAERVEKEDLYDSLHRNGIDYSEDFAIIQSLDLGDHQAIGRLLIPDIKQSMPSKHIEPHVIHPTLFDAFMHIVLPLYHRHCSQGPVMLTSLGEVSISADILRNPGEELMVACRLTSAGRRHGSVEVSIFQTDSENNLVECGSLSREEFTAIGEGSRTQSSDEEDQLAPSYHIDWVPIENVSSNSFTANQQKLSITDVSNTAFSSLWAEGLTKRISQQPGCALIPCNADLPDPDSLHIIVQDGCDPALEPGSPQFNLETVFSVLSRFRSIIWVTIPHGEAELSARISVSETLRAAREEVKDLKAVSLTFDNEPELPILFDCLSTIIRQSFTQNEPTHPIDTEYVYRNSSLVAPRLVLNTSCNQWRAARRSPGHTVESVEKFHSSNQALKLHTKVPGLLDSIVFDTEVGAVQNLAPDEILVKVYAHGVNKIDVLMALGRADPTESMVGEFAGEVVACGSQIQEEYKPGDRVCGWGSTMPYGNFAKVRGHLLHRIDESISYVEGASIPVAFQTAYHALIDISRLEPSQPVLIHGAAGAVGQAAISIARYIGAVVYATAGSSEKRKLLTKQLGFEDNQVFSSRSTAFQKGIYDLTDGKGVDVVLNCCSEDLLDESMECVADVGFLIDVTKSKRSLSLPHGPKSITFVSIDMRLLSQKRPRDLKRKFGDVMALYQARSLKPLHPLTTMPISEVSGAFRLVQSQQHSGKVILESDDGVEVKQISRPSDASSFDSDGTYLVVGGNTTINDKLCIFLADRGAKSIISIVPSPEIREEDTDILQQLEQQDIQIRRERFDVLNDIEVVAAIQKYRRAMPPIKGVLHSETAIESKYLDEVTAIAFQEEISQGYSSTFSLLQTVESEPLDFYITLSSIDSTFGRRSKAVAATVRGIVEKLPKMVLGLRTHVAGLHLGAIDGINCPEPSAQDIGQQQRPMRLEELDSLLEFCTSSISRKEGSCELFAGVENPISDPTAFQDAMFSLLTNGDDRKDSSNSDSASQSIDRRIANASSPTDIHDIVTTAVVDQLSVFLALDAEEVSEDNPVTCLGLDSLLAIEFKNWIVRTMQAPMQTSEILDAPSLKVLVELIVQRSKLIVNLNQQLNGTMENGQNGVIVNELTAAETNDSAAAGAEEDNALPPLPIPELKALIERHLSYVRAFASEDEYKKTLQIAEDFQAPGSTGTRLYGRLQAIKRADPENWYHNLYLRNQYLIRNGALAPYMNFFFTHPISPEKHTQAERATLVASKVISYKSTLEGGLIKPRYVNEQPLCMDLYKNLFNTNREPHVGPDVFHQHSGFNYFVVLRRGHVFRVDFDPQADSVSHERLEDVFSAILDTRLDKVDWLGLLTADNRITWAKIRQAIIESNPDNATYFKTIEESAFIVCLDDGAPESSDERARHFHFSDGSNRWHDKPIQYIITANGVSGMLADHTGLDAGTVHDINTSIAESIRHHQPHKRRGLVRQTLTPNPIKHTELGPEVESQIVKVRNDYDQAINAREHRVFPLLEFGSSLMKKYKLAPNSAFQLVVQLAARYYFGHTGSCWETVLQSNFHKGRVEINQVVSAQVAAFCEAASDDSVPLSTCRRLLIDAVRVHSSSVLACTRAGGSDRFLSMLREILEDGEELPELYSDPPYKRARPRKLMSNCFQTGMAENGCCLRDEDGVWLHFEVEPESVKFCILGQAGQTLRFCDDLKKAAARIRNILEG</sequence>
<dbReference type="GO" id="GO:0016491">
    <property type="term" value="F:oxidoreductase activity"/>
    <property type="evidence" value="ECO:0007669"/>
    <property type="project" value="InterPro"/>
</dbReference>
<dbReference type="InterPro" id="IPR014030">
    <property type="entry name" value="Ketoacyl_synth_N"/>
</dbReference>
<keyword evidence="14" id="KW-1185">Reference proteome</keyword>
<dbReference type="GO" id="GO:0044550">
    <property type="term" value="P:secondary metabolite biosynthetic process"/>
    <property type="evidence" value="ECO:0007669"/>
    <property type="project" value="TreeGrafter"/>
</dbReference>
<dbReference type="Pfam" id="PF08659">
    <property type="entry name" value="KR"/>
    <property type="match status" value="1"/>
</dbReference>
<dbReference type="Gene3D" id="3.90.180.10">
    <property type="entry name" value="Medium-chain alcohol dehydrogenases, catalytic domain"/>
    <property type="match status" value="1"/>
</dbReference>
<dbReference type="InterPro" id="IPR020806">
    <property type="entry name" value="PKS_PP-bd"/>
</dbReference>
<accession>A0A2B7XAN1</accession>
<dbReference type="SUPFAM" id="SSF50129">
    <property type="entry name" value="GroES-like"/>
    <property type="match status" value="1"/>
</dbReference>
<dbReference type="CDD" id="cd00833">
    <property type="entry name" value="PKS"/>
    <property type="match status" value="1"/>
</dbReference>
<comment type="caution">
    <text evidence="13">The sequence shown here is derived from an EMBL/GenBank/DDBJ whole genome shotgun (WGS) entry which is preliminary data.</text>
</comment>
<dbReference type="PANTHER" id="PTHR43775">
    <property type="entry name" value="FATTY ACID SYNTHASE"/>
    <property type="match status" value="1"/>
</dbReference>
<feature type="active site" description="Proton acceptor; for dehydratase activity" evidence="9">
    <location>
        <position position="1007"/>
    </location>
</feature>
<evidence type="ECO:0000256" key="2">
    <source>
        <dbReference type="ARBA" id="ARBA00022450"/>
    </source>
</evidence>
<dbReference type="Pfam" id="PF00755">
    <property type="entry name" value="Carn_acyltransf"/>
    <property type="match status" value="1"/>
</dbReference>
<dbReference type="Pfam" id="PF16197">
    <property type="entry name" value="KAsynt_C_assoc"/>
    <property type="match status" value="1"/>
</dbReference>
<reference evidence="13 14" key="1">
    <citation type="submission" date="2017-10" db="EMBL/GenBank/DDBJ databases">
        <title>Comparative genomics in systemic dimorphic fungi from Ajellomycetaceae.</title>
        <authorList>
            <person name="Munoz J.F."/>
            <person name="Mcewen J.G."/>
            <person name="Clay O.K."/>
            <person name="Cuomo C.A."/>
        </authorList>
    </citation>
    <scope>NUCLEOTIDE SEQUENCE [LARGE SCALE GENOMIC DNA]</scope>
    <source>
        <strain evidence="13 14">UAMH7299</strain>
    </source>
</reference>
<dbReference type="GO" id="GO:0006633">
    <property type="term" value="P:fatty acid biosynthetic process"/>
    <property type="evidence" value="ECO:0007669"/>
    <property type="project" value="TreeGrafter"/>
</dbReference>
<dbReference type="PROSITE" id="PS50075">
    <property type="entry name" value="CARRIER"/>
    <property type="match status" value="1"/>
</dbReference>
<dbReference type="Pfam" id="PF14765">
    <property type="entry name" value="PS-DH"/>
    <property type="match status" value="1"/>
</dbReference>
<dbReference type="InterPro" id="IPR020843">
    <property type="entry name" value="ER"/>
</dbReference>
<feature type="domain" description="Carrier" evidence="10">
    <location>
        <begin position="2146"/>
        <end position="2224"/>
    </location>
</feature>
<dbReference type="InterPro" id="IPR014031">
    <property type="entry name" value="Ketoacyl_synth_C"/>
</dbReference>
<evidence type="ECO:0000256" key="3">
    <source>
        <dbReference type="ARBA" id="ARBA00022553"/>
    </source>
</evidence>
<dbReference type="InterPro" id="IPR039551">
    <property type="entry name" value="Cho/carn_acyl_trans"/>
</dbReference>
<dbReference type="Pfam" id="PF00109">
    <property type="entry name" value="ketoacyl-synt"/>
    <property type="match status" value="1"/>
</dbReference>
<gene>
    <name evidence="13" type="ORF">AJ80_07825</name>
</gene>
<dbReference type="SUPFAM" id="SSF53901">
    <property type="entry name" value="Thiolase-like"/>
    <property type="match status" value="1"/>
</dbReference>
<evidence type="ECO:0000256" key="7">
    <source>
        <dbReference type="ARBA" id="ARBA00023315"/>
    </source>
</evidence>
<keyword evidence="5" id="KW-0521">NADP</keyword>
<dbReference type="Gene3D" id="3.40.47.10">
    <property type="match status" value="1"/>
</dbReference>
<proteinExistence type="inferred from homology"/>
<dbReference type="InterPro" id="IPR013149">
    <property type="entry name" value="ADH-like_C"/>
</dbReference>
<comment type="similarity">
    <text evidence="1">Belongs to the carnitine/choline acetyltransferase family.</text>
</comment>
<dbReference type="SMART" id="SM00827">
    <property type="entry name" value="PKS_AT"/>
    <property type="match status" value="1"/>
</dbReference>
<evidence type="ECO:0000259" key="11">
    <source>
        <dbReference type="PROSITE" id="PS52004"/>
    </source>
</evidence>
<evidence type="ECO:0000256" key="8">
    <source>
        <dbReference type="PIRSR" id="PIRSR600542-1"/>
    </source>
</evidence>
<dbReference type="CDD" id="cd05195">
    <property type="entry name" value="enoyl_red"/>
    <property type="match status" value="1"/>
</dbReference>
<dbReference type="SMART" id="SM00823">
    <property type="entry name" value="PKS_PP"/>
    <property type="match status" value="1"/>
</dbReference>
<dbReference type="InterPro" id="IPR000542">
    <property type="entry name" value="Carn_acyl_trans"/>
</dbReference>
<dbReference type="InterPro" id="IPR011032">
    <property type="entry name" value="GroES-like_sf"/>
</dbReference>
<evidence type="ECO:0000313" key="13">
    <source>
        <dbReference type="EMBL" id="PGH08704.1"/>
    </source>
</evidence>
<dbReference type="SUPFAM" id="SSF51735">
    <property type="entry name" value="NAD(P)-binding Rossmann-fold domains"/>
    <property type="match status" value="2"/>
</dbReference>
<feature type="region of interest" description="N-terminal hotdog fold" evidence="9">
    <location>
        <begin position="975"/>
        <end position="1113"/>
    </location>
</feature>
<dbReference type="InterPro" id="IPR020841">
    <property type="entry name" value="PKS_Beta-ketoAc_synthase_dom"/>
</dbReference>
<dbReference type="InterPro" id="IPR042104">
    <property type="entry name" value="PKS_dehydratase_sf"/>
</dbReference>
<dbReference type="Pfam" id="PF23297">
    <property type="entry name" value="ACP_SdgA_C"/>
    <property type="match status" value="1"/>
</dbReference>
<dbReference type="InterPro" id="IPR032821">
    <property type="entry name" value="PKS_assoc"/>
</dbReference>
<dbReference type="InterPro" id="IPR036291">
    <property type="entry name" value="NAD(P)-bd_dom_sf"/>
</dbReference>
<dbReference type="InterPro" id="IPR049900">
    <property type="entry name" value="PKS_mFAS_DH"/>
</dbReference>
<dbReference type="InterPro" id="IPR016035">
    <property type="entry name" value="Acyl_Trfase/lysoPLipase"/>
</dbReference>
<dbReference type="InterPro" id="IPR013154">
    <property type="entry name" value="ADH-like_N"/>
</dbReference>
<dbReference type="SMART" id="SM00825">
    <property type="entry name" value="PKS_KS"/>
    <property type="match status" value="1"/>
</dbReference>
<dbReference type="SUPFAM" id="SSF52777">
    <property type="entry name" value="CoA-dependent acyltransferases"/>
    <property type="match status" value="2"/>
</dbReference>
<feature type="domain" description="Ketosynthase family 3 (KS3)" evidence="11">
    <location>
        <begin position="6"/>
        <end position="432"/>
    </location>
</feature>
<evidence type="ECO:0000256" key="6">
    <source>
        <dbReference type="ARBA" id="ARBA00023268"/>
    </source>
</evidence>
<evidence type="ECO:0000256" key="5">
    <source>
        <dbReference type="ARBA" id="ARBA00022857"/>
    </source>
</evidence>
<dbReference type="Gene3D" id="1.10.1200.10">
    <property type="entry name" value="ACP-like"/>
    <property type="match status" value="1"/>
</dbReference>
<name>A0A2B7XAN1_POLH7</name>
<keyword evidence="2" id="KW-0596">Phosphopantetheine</keyword>
<dbReference type="InterPro" id="IPR042231">
    <property type="entry name" value="Cho/carn_acyl_trans_2"/>
</dbReference>
<dbReference type="InterPro" id="IPR016036">
    <property type="entry name" value="Malonyl_transacylase_ACP-bd"/>
</dbReference>
<dbReference type="SMART" id="SM00822">
    <property type="entry name" value="PKS_KR"/>
    <property type="match status" value="1"/>
</dbReference>
<dbReference type="InterPro" id="IPR009081">
    <property type="entry name" value="PP-bd_ACP"/>
</dbReference>
<dbReference type="Proteomes" id="UP000224634">
    <property type="component" value="Unassembled WGS sequence"/>
</dbReference>
<evidence type="ECO:0000256" key="1">
    <source>
        <dbReference type="ARBA" id="ARBA00005232"/>
    </source>
</evidence>
<dbReference type="PROSITE" id="PS52004">
    <property type="entry name" value="KS3_2"/>
    <property type="match status" value="1"/>
</dbReference>
<dbReference type="SMART" id="SM00829">
    <property type="entry name" value="PKS_ER"/>
    <property type="match status" value="1"/>
</dbReference>
<dbReference type="SMART" id="SM00826">
    <property type="entry name" value="PKS_DH"/>
    <property type="match status" value="1"/>
</dbReference>
<dbReference type="InterPro" id="IPR049552">
    <property type="entry name" value="PKS_DH_N"/>
</dbReference>
<feature type="region of interest" description="C-terminal hotdog fold" evidence="9">
    <location>
        <begin position="1144"/>
        <end position="1296"/>
    </location>
</feature>
<feature type="domain" description="PKS/mFAS DH" evidence="12">
    <location>
        <begin position="975"/>
        <end position="1296"/>
    </location>
</feature>
<evidence type="ECO:0000256" key="9">
    <source>
        <dbReference type="PROSITE-ProRule" id="PRU01363"/>
    </source>
</evidence>
<dbReference type="Gene3D" id="3.40.366.10">
    <property type="entry name" value="Malonyl-Coenzyme A Acyl Carrier Protein, domain 2"/>
    <property type="match status" value="1"/>
</dbReference>
<dbReference type="STRING" id="1447883.A0A2B7XAN1"/>
<dbReference type="GO" id="GO:0031177">
    <property type="term" value="F:phosphopantetheine binding"/>
    <property type="evidence" value="ECO:0007669"/>
    <property type="project" value="InterPro"/>
</dbReference>
<dbReference type="OrthoDB" id="329835at2759"/>
<dbReference type="InterPro" id="IPR014043">
    <property type="entry name" value="Acyl_transferase_dom"/>
</dbReference>
<dbReference type="SUPFAM" id="SSF52151">
    <property type="entry name" value="FabD/lysophospholipase-like"/>
    <property type="match status" value="1"/>
</dbReference>
<dbReference type="Gene3D" id="3.30.559.70">
    <property type="entry name" value="Choline/Carnitine o-acyltransferase, domain 2"/>
    <property type="match status" value="1"/>
</dbReference>
<dbReference type="SUPFAM" id="SSF47336">
    <property type="entry name" value="ACP-like"/>
    <property type="match status" value="1"/>
</dbReference>
<feature type="active site" description="Proton acceptor" evidence="8">
    <location>
        <position position="2561"/>
    </location>
</feature>
<evidence type="ECO:0000259" key="10">
    <source>
        <dbReference type="PROSITE" id="PS50075"/>
    </source>
</evidence>
<dbReference type="InterPro" id="IPR001227">
    <property type="entry name" value="Ac_transferase_dom_sf"/>
</dbReference>
<dbReference type="PANTHER" id="PTHR43775:SF22">
    <property type="entry name" value="SYNTHASE, PUTATIVE (JCVI)-RELATED"/>
    <property type="match status" value="1"/>
</dbReference>
<keyword evidence="4" id="KW-0808">Transferase</keyword>
<dbReference type="InterPro" id="IPR057326">
    <property type="entry name" value="KR_dom"/>
</dbReference>
<keyword evidence="6" id="KW-0511">Multifunctional enzyme</keyword>
<dbReference type="InterPro" id="IPR016039">
    <property type="entry name" value="Thiolase-like"/>
</dbReference>
<keyword evidence="3" id="KW-0597">Phosphoprotein</keyword>
<dbReference type="GO" id="GO:0004312">
    <property type="term" value="F:fatty acid synthase activity"/>
    <property type="evidence" value="ECO:0007669"/>
    <property type="project" value="TreeGrafter"/>
</dbReference>
<dbReference type="Pfam" id="PF08240">
    <property type="entry name" value="ADH_N"/>
    <property type="match status" value="1"/>
</dbReference>
<dbReference type="PROSITE" id="PS00440">
    <property type="entry name" value="ACYLTRANSF_C_2"/>
    <property type="match status" value="1"/>
</dbReference>
<dbReference type="Gene3D" id="3.40.50.720">
    <property type="entry name" value="NAD(P)-binding Rossmann-like Domain"/>
    <property type="match status" value="1"/>
</dbReference>
<evidence type="ECO:0000259" key="12">
    <source>
        <dbReference type="PROSITE" id="PS52019"/>
    </source>
</evidence>
<protein>
    <submittedName>
        <fullName evidence="13">Uncharacterized protein</fullName>
    </submittedName>
</protein>
<feature type="active site" description="Proton donor; for dehydratase activity" evidence="9">
    <location>
        <position position="1209"/>
    </location>
</feature>
<dbReference type="InterPro" id="IPR036736">
    <property type="entry name" value="ACP-like_sf"/>
</dbReference>
<dbReference type="Pfam" id="PF22621">
    <property type="entry name" value="CurL-like_PKS_C"/>
    <property type="match status" value="1"/>
</dbReference>
<dbReference type="Pfam" id="PF00698">
    <property type="entry name" value="Acyl_transf_1"/>
    <property type="match status" value="1"/>
</dbReference>
<dbReference type="InterPro" id="IPR023213">
    <property type="entry name" value="CAT-like_dom_sf"/>
</dbReference>
<evidence type="ECO:0000313" key="14">
    <source>
        <dbReference type="Proteomes" id="UP000224634"/>
    </source>
</evidence>
<keyword evidence="7" id="KW-0012">Acyltransferase</keyword>
<dbReference type="Pfam" id="PF02801">
    <property type="entry name" value="Ketoacyl-synt_C"/>
    <property type="match status" value="1"/>
</dbReference>
<dbReference type="EMBL" id="PDNA01000158">
    <property type="protein sequence ID" value="PGH08704.1"/>
    <property type="molecule type" value="Genomic_DNA"/>
</dbReference>
<dbReference type="Pfam" id="PF21089">
    <property type="entry name" value="PKS_DH_N"/>
    <property type="match status" value="1"/>
</dbReference>
<dbReference type="InterPro" id="IPR050091">
    <property type="entry name" value="PKS_NRPS_Biosynth_Enz"/>
</dbReference>
<dbReference type="InterPro" id="IPR020807">
    <property type="entry name" value="PKS_DH"/>
</dbReference>
<dbReference type="PROSITE" id="PS52019">
    <property type="entry name" value="PKS_MFAS_DH"/>
    <property type="match status" value="1"/>
</dbReference>
<dbReference type="Pfam" id="PF00107">
    <property type="entry name" value="ADH_zinc_N"/>
    <property type="match status" value="1"/>
</dbReference>
<dbReference type="InterPro" id="IPR013968">
    <property type="entry name" value="PKS_KR"/>
</dbReference>
<dbReference type="Gene3D" id="3.10.129.110">
    <property type="entry name" value="Polyketide synthase dehydratase"/>
    <property type="match status" value="1"/>
</dbReference>